<organism evidence="2 3">
    <name type="scientific">Spirulina subsalsa FACHB-351</name>
    <dbReference type="NCBI Taxonomy" id="234711"/>
    <lineage>
        <taxon>Bacteria</taxon>
        <taxon>Bacillati</taxon>
        <taxon>Cyanobacteriota</taxon>
        <taxon>Cyanophyceae</taxon>
        <taxon>Spirulinales</taxon>
        <taxon>Spirulinaceae</taxon>
        <taxon>Spirulina</taxon>
    </lineage>
</organism>
<dbReference type="InterPro" id="IPR050266">
    <property type="entry name" value="AB_hydrolase_sf"/>
</dbReference>
<proteinExistence type="predicted"/>
<dbReference type="PANTHER" id="PTHR43798">
    <property type="entry name" value="MONOACYLGLYCEROL LIPASE"/>
    <property type="match status" value="1"/>
</dbReference>
<dbReference type="PANTHER" id="PTHR43798:SF33">
    <property type="entry name" value="HYDROLASE, PUTATIVE (AFU_ORTHOLOGUE AFUA_2G14860)-RELATED"/>
    <property type="match status" value="1"/>
</dbReference>
<dbReference type="InterPro" id="IPR029058">
    <property type="entry name" value="AB_hydrolase_fold"/>
</dbReference>
<accession>A0ABT3L116</accession>
<comment type="caution">
    <text evidence="2">The sequence shown here is derived from an EMBL/GenBank/DDBJ whole genome shotgun (WGS) entry which is preliminary data.</text>
</comment>
<gene>
    <name evidence="2" type="ORF">K4A83_02695</name>
</gene>
<dbReference type="EMBL" id="JAIHOM010000008">
    <property type="protein sequence ID" value="MCW6035183.1"/>
    <property type="molecule type" value="Genomic_DNA"/>
</dbReference>
<dbReference type="GO" id="GO:0016787">
    <property type="term" value="F:hydrolase activity"/>
    <property type="evidence" value="ECO:0007669"/>
    <property type="project" value="UniProtKB-KW"/>
</dbReference>
<dbReference type="SUPFAM" id="SSF53474">
    <property type="entry name" value="alpha/beta-Hydrolases"/>
    <property type="match status" value="1"/>
</dbReference>
<keyword evidence="3" id="KW-1185">Reference proteome</keyword>
<feature type="domain" description="AB hydrolase-1" evidence="1">
    <location>
        <begin position="25"/>
        <end position="146"/>
    </location>
</feature>
<dbReference type="PRINTS" id="PR00111">
    <property type="entry name" value="ABHYDROLASE"/>
</dbReference>
<name>A0ABT3L116_9CYAN</name>
<dbReference type="RefSeq" id="WP_265262848.1">
    <property type="nucleotide sequence ID" value="NZ_JAIHOM010000008.1"/>
</dbReference>
<protein>
    <submittedName>
        <fullName evidence="2">Alpha/beta hydrolase</fullName>
    </submittedName>
</protein>
<evidence type="ECO:0000313" key="3">
    <source>
        <dbReference type="Proteomes" id="UP001526426"/>
    </source>
</evidence>
<dbReference type="Gene3D" id="3.40.50.1820">
    <property type="entry name" value="alpha/beta hydrolase"/>
    <property type="match status" value="1"/>
</dbReference>
<keyword evidence="2" id="KW-0378">Hydrolase</keyword>
<evidence type="ECO:0000313" key="2">
    <source>
        <dbReference type="EMBL" id="MCW6035183.1"/>
    </source>
</evidence>
<evidence type="ECO:0000259" key="1">
    <source>
        <dbReference type="Pfam" id="PF00561"/>
    </source>
</evidence>
<sequence>MSTRQTVSLGDINLSYLEWKKGTEPLLLLHGLADHGGVWSSLADALPSHYHIIAPDLRGHGDSEKPKTGYQFAQIIQDLQGLMTHLGWDNAHILGHSWTGKLLPMWATQSPQSFRSMILVDPFFIGRIPRWFRVTFPLLYRVLPFLQAMGPFESEDVACAIAQQLKQYRGWSPLQAQVFRDSIEQQSDGTWRSKFTPEARDGVFEEVMHIAGLTQPLSIPTLFIKPEGGLNRSAWQMQPYYTYLTHLTVQEVPGNHWAFLVEPDAFNQEVAAFLAKL</sequence>
<reference evidence="2 3" key="1">
    <citation type="submission" date="2021-08" db="EMBL/GenBank/DDBJ databases">
        <title>Draft genome sequence of Spirulina subsalsa with high tolerance to salinity and hype-accumulation of phycocyanin.</title>
        <authorList>
            <person name="Pei H."/>
            <person name="Jiang L."/>
        </authorList>
    </citation>
    <scope>NUCLEOTIDE SEQUENCE [LARGE SCALE GENOMIC DNA]</scope>
    <source>
        <strain evidence="2 3">FACHB-351</strain>
    </source>
</reference>
<dbReference type="InterPro" id="IPR000073">
    <property type="entry name" value="AB_hydrolase_1"/>
</dbReference>
<dbReference type="Pfam" id="PF00561">
    <property type="entry name" value="Abhydrolase_1"/>
    <property type="match status" value="1"/>
</dbReference>
<dbReference type="Proteomes" id="UP001526426">
    <property type="component" value="Unassembled WGS sequence"/>
</dbReference>